<name>A0A9P4NM02_9PEZI</name>
<accession>A0A9P4NM02</accession>
<proteinExistence type="predicted"/>
<organism evidence="1 2">
    <name type="scientific">Tothia fuscella</name>
    <dbReference type="NCBI Taxonomy" id="1048955"/>
    <lineage>
        <taxon>Eukaryota</taxon>
        <taxon>Fungi</taxon>
        <taxon>Dikarya</taxon>
        <taxon>Ascomycota</taxon>
        <taxon>Pezizomycotina</taxon>
        <taxon>Dothideomycetes</taxon>
        <taxon>Pleosporomycetidae</taxon>
        <taxon>Venturiales</taxon>
        <taxon>Cylindrosympodiaceae</taxon>
        <taxon>Tothia</taxon>
    </lineage>
</organism>
<dbReference type="EMBL" id="MU007064">
    <property type="protein sequence ID" value="KAF2426479.1"/>
    <property type="molecule type" value="Genomic_DNA"/>
</dbReference>
<dbReference type="Proteomes" id="UP000800235">
    <property type="component" value="Unassembled WGS sequence"/>
</dbReference>
<comment type="caution">
    <text evidence="1">The sequence shown here is derived from an EMBL/GenBank/DDBJ whole genome shotgun (WGS) entry which is preliminary data.</text>
</comment>
<dbReference type="AlphaFoldDB" id="A0A9P4NM02"/>
<gene>
    <name evidence="1" type="ORF">EJ08DRAFT_651743</name>
</gene>
<dbReference type="InterPro" id="IPR046670">
    <property type="entry name" value="DUF6540"/>
</dbReference>
<dbReference type="Pfam" id="PF20174">
    <property type="entry name" value="DUF6540"/>
    <property type="match status" value="1"/>
</dbReference>
<dbReference type="OrthoDB" id="37659at2759"/>
<protein>
    <submittedName>
        <fullName evidence="1">Uncharacterized protein</fullName>
    </submittedName>
</protein>
<evidence type="ECO:0000313" key="2">
    <source>
        <dbReference type="Proteomes" id="UP000800235"/>
    </source>
</evidence>
<sequence length="156" mass="17805">MASELYNLYVAIYEYKGRLIPGLTRQFMRHTSVLIEVDESMFDTYHVTGTPGIGLTYSCPRQWNDPRTHTARLLTMPQIAKVEKKRYEEIAELAKSIPIVTSRDWNCQDWVRALLSLMAEKGLITNAEKDDAYAKMATAINSPFTTETPNRAALEE</sequence>
<keyword evidence="2" id="KW-1185">Reference proteome</keyword>
<evidence type="ECO:0000313" key="1">
    <source>
        <dbReference type="EMBL" id="KAF2426479.1"/>
    </source>
</evidence>
<reference evidence="1" key="1">
    <citation type="journal article" date="2020" name="Stud. Mycol.">
        <title>101 Dothideomycetes genomes: a test case for predicting lifestyles and emergence of pathogens.</title>
        <authorList>
            <person name="Haridas S."/>
            <person name="Albert R."/>
            <person name="Binder M."/>
            <person name="Bloem J."/>
            <person name="Labutti K."/>
            <person name="Salamov A."/>
            <person name="Andreopoulos B."/>
            <person name="Baker S."/>
            <person name="Barry K."/>
            <person name="Bills G."/>
            <person name="Bluhm B."/>
            <person name="Cannon C."/>
            <person name="Castanera R."/>
            <person name="Culley D."/>
            <person name="Daum C."/>
            <person name="Ezra D."/>
            <person name="Gonzalez J."/>
            <person name="Henrissat B."/>
            <person name="Kuo A."/>
            <person name="Liang C."/>
            <person name="Lipzen A."/>
            <person name="Lutzoni F."/>
            <person name="Magnuson J."/>
            <person name="Mondo S."/>
            <person name="Nolan M."/>
            <person name="Ohm R."/>
            <person name="Pangilinan J."/>
            <person name="Park H.-J."/>
            <person name="Ramirez L."/>
            <person name="Alfaro M."/>
            <person name="Sun H."/>
            <person name="Tritt A."/>
            <person name="Yoshinaga Y."/>
            <person name="Zwiers L.-H."/>
            <person name="Turgeon B."/>
            <person name="Goodwin S."/>
            <person name="Spatafora J."/>
            <person name="Crous P."/>
            <person name="Grigoriev I."/>
        </authorList>
    </citation>
    <scope>NUCLEOTIDE SEQUENCE</scope>
    <source>
        <strain evidence="1">CBS 130266</strain>
    </source>
</reference>